<keyword evidence="5 7" id="KW-0472">Membrane</keyword>
<evidence type="ECO:0000256" key="7">
    <source>
        <dbReference type="SAM" id="Phobius"/>
    </source>
</evidence>
<evidence type="ECO:0000313" key="9">
    <source>
        <dbReference type="EMBL" id="MBJ3761493.1"/>
    </source>
</evidence>
<protein>
    <recommendedName>
        <fullName evidence="8">NADH:quinone oxidoreductase/Mrp antiporter transmembrane domain-containing protein</fullName>
    </recommendedName>
</protein>
<keyword evidence="4 7" id="KW-1133">Transmembrane helix</keyword>
<dbReference type="PANTHER" id="PTHR42829:SF2">
    <property type="entry name" value="NADH-UBIQUINONE OXIDOREDUCTASE CHAIN 5"/>
    <property type="match status" value="1"/>
</dbReference>
<dbReference type="GO" id="GO:0016020">
    <property type="term" value="C:membrane"/>
    <property type="evidence" value="ECO:0007669"/>
    <property type="project" value="UniProtKB-SubCell"/>
</dbReference>
<dbReference type="GO" id="GO:0042773">
    <property type="term" value="P:ATP synthesis coupled electron transport"/>
    <property type="evidence" value="ECO:0007669"/>
    <property type="project" value="InterPro"/>
</dbReference>
<feature type="transmembrane region" description="Helical" evidence="7">
    <location>
        <begin position="52"/>
        <end position="70"/>
    </location>
</feature>
<feature type="transmembrane region" description="Helical" evidence="7">
    <location>
        <begin position="274"/>
        <end position="294"/>
    </location>
</feature>
<evidence type="ECO:0000256" key="4">
    <source>
        <dbReference type="ARBA" id="ARBA00022989"/>
    </source>
</evidence>
<dbReference type="InterPro" id="IPR001750">
    <property type="entry name" value="ND/Mrp_TM"/>
</dbReference>
<comment type="caution">
    <text evidence="9">The sequence shown here is derived from an EMBL/GenBank/DDBJ whole genome shotgun (WGS) entry which is preliminary data.</text>
</comment>
<gene>
    <name evidence="9" type="ORF">ILP92_01840</name>
</gene>
<dbReference type="GO" id="GO:0012505">
    <property type="term" value="C:endomembrane system"/>
    <property type="evidence" value="ECO:0007669"/>
    <property type="project" value="UniProtKB-SubCell"/>
</dbReference>
<sequence length="328" mass="34021">MAQAVAIMVPAIALAVVIFAVSHEDARGLPRLLCILMVFVGGMELIVIAADLITLLIGWEIVGACSWALIGHKWREKAPGPSANFAFVITRAGDLGLFLALFATFAATGDTSYDALATLEGGSLVLAAFGLLIACASKACQVPFAPWLFHAIDGLTSVSALLHSATMVAAGVYLLAHLQPQLSQAPAFGAAAFAVGLLTAILAGWVALQQIHTKKLLTGSTSAQMGLMIATVVAGHPGLSILHLIAHAAMKAALIFSAGIAHSMARSFDLRDMSLGRTLPLAAGLTAIAALSLAELPTLAGGWSKEELITRSIMWARSSPLRGSRRAD</sequence>
<evidence type="ECO:0000256" key="5">
    <source>
        <dbReference type="ARBA" id="ARBA00023136"/>
    </source>
</evidence>
<feature type="transmembrane region" description="Helical" evidence="7">
    <location>
        <begin position="147"/>
        <end position="175"/>
    </location>
</feature>
<dbReference type="PANTHER" id="PTHR42829">
    <property type="entry name" value="NADH-UBIQUINONE OXIDOREDUCTASE CHAIN 5"/>
    <property type="match status" value="1"/>
</dbReference>
<dbReference type="GO" id="GO:0008137">
    <property type="term" value="F:NADH dehydrogenase (ubiquinone) activity"/>
    <property type="evidence" value="ECO:0007669"/>
    <property type="project" value="InterPro"/>
</dbReference>
<evidence type="ECO:0000256" key="3">
    <source>
        <dbReference type="ARBA" id="ARBA00022692"/>
    </source>
</evidence>
<comment type="function">
    <text evidence="1">NDH-1 shuttles electrons from NADH, via FMN and iron-sulfur (Fe-S) centers, to quinones in the respiratory chain. The immediate electron acceptor for the enzyme in this species is believed to be ubiquinone. Couples the redox reaction to proton translocation (for every two electrons transferred, four hydrogen ions are translocated across the cytoplasmic membrane), and thus conserves the redox energy in a proton gradient.</text>
</comment>
<evidence type="ECO:0000256" key="2">
    <source>
        <dbReference type="ARBA" id="ARBA00004127"/>
    </source>
</evidence>
<dbReference type="AlphaFoldDB" id="A0A934MBA1"/>
<reference evidence="9" key="1">
    <citation type="submission" date="2020-12" db="EMBL/GenBank/DDBJ databases">
        <title>Bacterial taxonomy.</title>
        <authorList>
            <person name="Pan X."/>
        </authorList>
    </citation>
    <scope>NUCLEOTIDE SEQUENCE</scope>
    <source>
        <strain evidence="9">KCTC 52957</strain>
    </source>
</reference>
<evidence type="ECO:0000259" key="8">
    <source>
        <dbReference type="Pfam" id="PF00361"/>
    </source>
</evidence>
<comment type="subcellular location">
    <subcellularLocation>
        <location evidence="2">Endomembrane system</location>
        <topology evidence="2">Multi-pass membrane protein</topology>
    </subcellularLocation>
    <subcellularLocation>
        <location evidence="6">Membrane</location>
        <topology evidence="6">Multi-pass membrane protein</topology>
    </subcellularLocation>
</comment>
<evidence type="ECO:0000256" key="1">
    <source>
        <dbReference type="ARBA" id="ARBA00002378"/>
    </source>
</evidence>
<keyword evidence="3 6" id="KW-0812">Transmembrane</keyword>
<dbReference type="InterPro" id="IPR003945">
    <property type="entry name" value="NU5C-like"/>
</dbReference>
<feature type="transmembrane region" description="Helical" evidence="7">
    <location>
        <begin position="82"/>
        <end position="103"/>
    </location>
</feature>
<evidence type="ECO:0000313" key="10">
    <source>
        <dbReference type="Proteomes" id="UP000642488"/>
    </source>
</evidence>
<name>A0A934MBA1_9RHOB</name>
<feature type="transmembrane region" description="Helical" evidence="7">
    <location>
        <begin position="6"/>
        <end position="22"/>
    </location>
</feature>
<dbReference type="Proteomes" id="UP000642488">
    <property type="component" value="Unassembled WGS sequence"/>
</dbReference>
<accession>A0A934MBA1</accession>
<feature type="domain" description="NADH:quinone oxidoreductase/Mrp antiporter transmembrane" evidence="8">
    <location>
        <begin position="49"/>
        <end position="315"/>
    </location>
</feature>
<dbReference type="GO" id="GO:0015990">
    <property type="term" value="P:electron transport coupled proton transport"/>
    <property type="evidence" value="ECO:0007669"/>
    <property type="project" value="TreeGrafter"/>
</dbReference>
<organism evidence="9 10">
    <name type="scientific">Palleronia pontilimi</name>
    <dbReference type="NCBI Taxonomy" id="1964209"/>
    <lineage>
        <taxon>Bacteria</taxon>
        <taxon>Pseudomonadati</taxon>
        <taxon>Pseudomonadota</taxon>
        <taxon>Alphaproteobacteria</taxon>
        <taxon>Rhodobacterales</taxon>
        <taxon>Roseobacteraceae</taxon>
        <taxon>Palleronia</taxon>
    </lineage>
</organism>
<evidence type="ECO:0000256" key="6">
    <source>
        <dbReference type="RuleBase" id="RU000320"/>
    </source>
</evidence>
<dbReference type="Pfam" id="PF00361">
    <property type="entry name" value="Proton_antipo_M"/>
    <property type="match status" value="1"/>
</dbReference>
<feature type="transmembrane region" description="Helical" evidence="7">
    <location>
        <begin position="29"/>
        <end position="46"/>
    </location>
</feature>
<dbReference type="GO" id="GO:0003954">
    <property type="term" value="F:NADH dehydrogenase activity"/>
    <property type="evidence" value="ECO:0007669"/>
    <property type="project" value="TreeGrafter"/>
</dbReference>
<feature type="transmembrane region" description="Helical" evidence="7">
    <location>
        <begin position="241"/>
        <end position="262"/>
    </location>
</feature>
<dbReference type="PRINTS" id="PR01434">
    <property type="entry name" value="NADHDHGNASE5"/>
</dbReference>
<dbReference type="RefSeq" id="WP_198914652.1">
    <property type="nucleotide sequence ID" value="NZ_JAEKPD010000001.1"/>
</dbReference>
<keyword evidence="10" id="KW-1185">Reference proteome</keyword>
<proteinExistence type="predicted"/>
<feature type="transmembrane region" description="Helical" evidence="7">
    <location>
        <begin position="187"/>
        <end position="208"/>
    </location>
</feature>
<dbReference type="EMBL" id="JAEKPD010000001">
    <property type="protein sequence ID" value="MBJ3761493.1"/>
    <property type="molecule type" value="Genomic_DNA"/>
</dbReference>